<evidence type="ECO:0000259" key="2">
    <source>
        <dbReference type="Pfam" id="PF19081"/>
    </source>
</evidence>
<dbReference type="AlphaFoldDB" id="A0A1P9WV81"/>
<dbReference type="RefSeq" id="WP_232326009.1">
    <property type="nucleotide sequence ID" value="NZ_CP014263.1"/>
</dbReference>
<organism evidence="3 4">
    <name type="scientific">Spirosoma montaniterrae</name>
    <dbReference type="NCBI Taxonomy" id="1178516"/>
    <lineage>
        <taxon>Bacteria</taxon>
        <taxon>Pseudomonadati</taxon>
        <taxon>Bacteroidota</taxon>
        <taxon>Cytophagia</taxon>
        <taxon>Cytophagales</taxon>
        <taxon>Cytophagaceae</taxon>
        <taxon>Spirosoma</taxon>
    </lineage>
</organism>
<feature type="region of interest" description="Disordered" evidence="1">
    <location>
        <begin position="804"/>
        <end position="831"/>
    </location>
</feature>
<dbReference type="InterPro" id="IPR026444">
    <property type="entry name" value="Secre_tail"/>
</dbReference>
<reference evidence="3 4" key="1">
    <citation type="submission" date="2016-01" db="EMBL/GenBank/DDBJ databases">
        <authorList>
            <person name="Oliw E.H."/>
        </authorList>
    </citation>
    <scope>NUCLEOTIDE SEQUENCE [LARGE SCALE GENOMIC DNA]</scope>
    <source>
        <strain evidence="3 4">DY10</strain>
    </source>
</reference>
<feature type="domain" description="Ig-like" evidence="2">
    <location>
        <begin position="627"/>
        <end position="703"/>
    </location>
</feature>
<name>A0A1P9WV81_9BACT</name>
<dbReference type="Pfam" id="PF19081">
    <property type="entry name" value="Ig_7"/>
    <property type="match status" value="5"/>
</dbReference>
<accession>A0A1P9WV81</accession>
<feature type="domain" description="Ig-like" evidence="2">
    <location>
        <begin position="30"/>
        <end position="111"/>
    </location>
</feature>
<feature type="domain" description="Ig-like" evidence="2">
    <location>
        <begin position="471"/>
        <end position="548"/>
    </location>
</feature>
<dbReference type="STRING" id="1178516.AWR27_08185"/>
<sequence length="1227" mass="128982">MRFISNDQRGCNSEPTTRTTLFVNVTARPVKPAVPASTVSLCQYQTSDPLSASVTASEASLVWYGTDATGGTGSANASRPATTNAGTFKYYVAQRVNDCEGERAEITVEVKKAPNAPTVLPEVVNCQKADGSNNITSLISVTASSADAVTKLYDEAGRPAQYVDRSLSSFVVPKPGFPSTTIYRVTQVLNGCESRSSEVRLIIKPKANVYAEPINVYSSVNSLWGKIEYCVGSQAKPIVEYGVKPLPANITLSVIKLSGDIDLETSTNSPTPKTDKAGTATLGFMTYLDGCPASLNPHNQLVVTIKPRPDKATASVKSLSWCQGQKAEPLNASATSGASLVWYGTSATGGKGSTVASTPETANAGTLNYYVAQQLNDCESERTSIEVVIKPTPAAPDASPVTACQQETAPVLRATGQNLLWYNSQEGGTGSVAAPVVSTSQASQNSYYVSQSLDGCESRRAVLPVTVYATPDLPKVEPAGPYCQYTQALPVVATGQNLKWYRDASGGASMGSTVTPDTKEPGSFTYYVSQSINGCEGGRSSFTVKITPAPTLPSAITAYSYCQKDAATALKATGNALTWYDASGKRSDTAPTPSTDTPGTVSYFVTQTVENCESGRVDIKITTKPTPGAPGTSAVTVCQNANAQTVTASGQNLLWYTTNTGGTGAGMAPTINTNQSGQTTYYVSQTLDGCEGPRATLTATVKPLPPAPGVTQRDICQFAKPEPVTATGVDLKWYNPEGNRFNETPIINTEKGAAFSYQVSQTVDGCEGPRATLSVNVLTTPTPIVPKTTLELCQGTTAQPLDATGTNLKWTDPSGATSANAPVPSTSTPTSNADGNVYYVTQTGNNGCESPRVVIRVFVQTTPSLAVGGSATTNLGLEVPLKLTFAGVGPYRYRLSAEITGTATKDTTILVLPERTTTYQVVEVTNRCGVGQALGSATITVLIPTIQTLASVSNSVCVGTSVAIDYTTTGSFNPGSIFKLQLAKVDSDSNRANFMDMANAIALNGRITGIMPTTVATGTYWVRVMATNPKIPIYGTISPTRLTVRPIATATLTGTQSIYEGETAKLSVALTGDAPWIFSYRDSSATGTGEIRSVQTDVNPYQFDVMPLRTTAYYLTGVSNVCGNNAINKNLIVITVSPLLGVDDPTLAESLSVYPVPATSALTVAVRGLSATQSAYAELLDASGRAILRTDIRRETTTLPLDQQAAGAYLLRIRVGDKTATKRVLKL</sequence>
<dbReference type="EMBL" id="CP014263">
    <property type="protein sequence ID" value="AQG79302.1"/>
    <property type="molecule type" value="Genomic_DNA"/>
</dbReference>
<evidence type="ECO:0000313" key="3">
    <source>
        <dbReference type="EMBL" id="AQG79302.1"/>
    </source>
</evidence>
<feature type="domain" description="Ig-like" evidence="2">
    <location>
        <begin position="310"/>
        <end position="391"/>
    </location>
</feature>
<keyword evidence="4" id="KW-1185">Reference proteome</keyword>
<gene>
    <name evidence="3" type="ORF">AWR27_08185</name>
</gene>
<dbReference type="KEGG" id="smon:AWR27_08185"/>
<evidence type="ECO:0000256" key="1">
    <source>
        <dbReference type="SAM" id="MobiDB-lite"/>
    </source>
</evidence>
<dbReference type="InterPro" id="IPR044023">
    <property type="entry name" value="Ig_7"/>
</dbReference>
<feature type="domain" description="Ig-like" evidence="2">
    <location>
        <begin position="393"/>
        <end position="467"/>
    </location>
</feature>
<dbReference type="Proteomes" id="UP000187941">
    <property type="component" value="Chromosome"/>
</dbReference>
<protein>
    <recommendedName>
        <fullName evidence="2">Ig-like domain-containing protein</fullName>
    </recommendedName>
</protein>
<proteinExistence type="predicted"/>
<evidence type="ECO:0000313" key="4">
    <source>
        <dbReference type="Proteomes" id="UP000187941"/>
    </source>
</evidence>
<dbReference type="NCBIfam" id="TIGR04183">
    <property type="entry name" value="Por_Secre_tail"/>
    <property type="match status" value="1"/>
</dbReference>